<keyword evidence="1" id="KW-0732">Signal</keyword>
<sequence length="181" mass="20375">MRKQALLLGVAVLILALSGCCACNKADWPKAPVLGHMSIPQKKLYLENVRQNLKVFRLTALELDTHRRMTPEEAQKPCNGQGFRCEVQKYVELYAMPILQDAEAQQHVETRLEVAKVNLLSAFIYEETGQDSRARKLLKLFNKRYKKDTAIQNAVVDPTEMGCTRLAEGAASLEAKLFTPN</sequence>
<dbReference type="AlphaFoldDB" id="Q3A407"/>
<gene>
    <name evidence="2" type="ordered locus">Pcar_1656</name>
</gene>
<evidence type="ECO:0000313" key="2">
    <source>
        <dbReference type="EMBL" id="ABA88900.1"/>
    </source>
</evidence>
<evidence type="ECO:0000313" key="3">
    <source>
        <dbReference type="Proteomes" id="UP000002534"/>
    </source>
</evidence>
<feature type="chain" id="PRO_5004223633" evidence="1">
    <location>
        <begin position="23"/>
        <end position="181"/>
    </location>
</feature>
<feature type="signal peptide" evidence="1">
    <location>
        <begin position="1"/>
        <end position="22"/>
    </location>
</feature>
<dbReference type="PROSITE" id="PS51257">
    <property type="entry name" value="PROKAR_LIPOPROTEIN"/>
    <property type="match status" value="1"/>
</dbReference>
<reference evidence="3" key="1">
    <citation type="submission" date="2005-10" db="EMBL/GenBank/DDBJ databases">
        <title>Complete sequence of Pelobacter carbinolicus DSM 2380.</title>
        <authorList>
            <person name="Copeland A."/>
            <person name="Lucas S."/>
            <person name="Lapidus A."/>
            <person name="Barry K."/>
            <person name="Detter J.C."/>
            <person name="Glavina T."/>
            <person name="Hammon N."/>
            <person name="Israni S."/>
            <person name="Pitluck S."/>
            <person name="Chertkov O."/>
            <person name="Schmutz J."/>
            <person name="Larimer F."/>
            <person name="Land M."/>
            <person name="Kyrpides N."/>
            <person name="Ivanova N."/>
            <person name="Richardson P."/>
        </authorList>
    </citation>
    <scope>NUCLEOTIDE SEQUENCE [LARGE SCALE GENOMIC DNA]</scope>
    <source>
        <strain evidence="3">DSM 2380 / NBRC 103641 / GraBd1</strain>
    </source>
</reference>
<dbReference type="KEGG" id="pca:Pcar_1656"/>
<proteinExistence type="predicted"/>
<dbReference type="RefSeq" id="WP_011341389.1">
    <property type="nucleotide sequence ID" value="NC_007498.2"/>
</dbReference>
<reference evidence="2 3" key="2">
    <citation type="journal article" date="2012" name="BMC Genomics">
        <title>The genome of Pelobacter carbinolicus reveals surprising metabolic capabilities and physiological features.</title>
        <authorList>
            <person name="Aklujkar M."/>
            <person name="Haveman S.A."/>
            <person name="Didonato R.Jr."/>
            <person name="Chertkov O."/>
            <person name="Han C.S."/>
            <person name="Land M.L."/>
            <person name="Brown P."/>
            <person name="Lovley D.R."/>
        </authorList>
    </citation>
    <scope>NUCLEOTIDE SEQUENCE [LARGE SCALE GENOMIC DNA]</scope>
    <source>
        <strain evidence="3">DSM 2380 / NBRC 103641 / GraBd1</strain>
    </source>
</reference>
<dbReference type="Proteomes" id="UP000002534">
    <property type="component" value="Chromosome"/>
</dbReference>
<dbReference type="OrthoDB" id="5387425at2"/>
<name>Q3A407_SYNC1</name>
<dbReference type="STRING" id="338963.Pcar_1656"/>
<dbReference type="HOGENOM" id="CLU_1487703_0_0_7"/>
<evidence type="ECO:0000256" key="1">
    <source>
        <dbReference type="SAM" id="SignalP"/>
    </source>
</evidence>
<organism evidence="2 3">
    <name type="scientific">Syntrophotalea carbinolica (strain DSM 2380 / NBRC 103641 / GraBd1)</name>
    <name type="common">Pelobacter carbinolicus</name>
    <dbReference type="NCBI Taxonomy" id="338963"/>
    <lineage>
        <taxon>Bacteria</taxon>
        <taxon>Pseudomonadati</taxon>
        <taxon>Thermodesulfobacteriota</taxon>
        <taxon>Desulfuromonadia</taxon>
        <taxon>Desulfuromonadales</taxon>
        <taxon>Syntrophotaleaceae</taxon>
        <taxon>Syntrophotalea</taxon>
    </lineage>
</organism>
<keyword evidence="3" id="KW-1185">Reference proteome</keyword>
<accession>Q3A407</accession>
<protein>
    <submittedName>
        <fullName evidence="2">Uncharacterized protein</fullName>
    </submittedName>
</protein>
<dbReference type="EMBL" id="CP000142">
    <property type="protein sequence ID" value="ABA88900.1"/>
    <property type="molecule type" value="Genomic_DNA"/>
</dbReference>
<dbReference type="eggNOG" id="ENOG502ZJV5">
    <property type="taxonomic scope" value="Bacteria"/>
</dbReference>